<feature type="region of interest" description="Disordered" evidence="1">
    <location>
        <begin position="1"/>
        <end position="24"/>
    </location>
</feature>
<dbReference type="Gramene" id="HORVU.MOREX.r2.4HG0325670.1">
    <property type="protein sequence ID" value="HORVU.MOREX.r2.4HG0325670.1.CDS.1"/>
    <property type="gene ID" value="HORVU.MOREX.r2.4HG0325670"/>
</dbReference>
<organism evidence="2 3">
    <name type="scientific">Hordeum vulgare subsp. vulgare</name>
    <name type="common">Domesticated barley</name>
    <dbReference type="NCBI Taxonomy" id="112509"/>
    <lineage>
        <taxon>Eukaryota</taxon>
        <taxon>Viridiplantae</taxon>
        <taxon>Streptophyta</taxon>
        <taxon>Embryophyta</taxon>
        <taxon>Tracheophyta</taxon>
        <taxon>Spermatophyta</taxon>
        <taxon>Magnoliopsida</taxon>
        <taxon>Liliopsida</taxon>
        <taxon>Poales</taxon>
        <taxon>Poaceae</taxon>
        <taxon>BOP clade</taxon>
        <taxon>Pooideae</taxon>
        <taxon>Triticodae</taxon>
        <taxon>Triticeae</taxon>
        <taxon>Hordeinae</taxon>
        <taxon>Hordeum</taxon>
    </lineage>
</organism>
<reference evidence="2" key="3">
    <citation type="submission" date="2022-01" db="UniProtKB">
        <authorList>
            <consortium name="EnsemblPlants"/>
        </authorList>
    </citation>
    <scope>IDENTIFICATION</scope>
    <source>
        <strain evidence="2">subsp. vulgare</strain>
    </source>
</reference>
<dbReference type="EnsemblPlants" id="HORVU.MOREX.r3.4HG0391420.1">
    <property type="protein sequence ID" value="HORVU.MOREX.r3.4HG0391420.1.CDS1"/>
    <property type="gene ID" value="HORVU.MOREX.r3.4HG0391420"/>
</dbReference>
<reference evidence="3" key="1">
    <citation type="journal article" date="2012" name="Nature">
        <title>A physical, genetic and functional sequence assembly of the barley genome.</title>
        <authorList>
            <consortium name="The International Barley Genome Sequencing Consortium"/>
            <person name="Mayer K.F."/>
            <person name="Waugh R."/>
            <person name="Brown J.W."/>
            <person name="Schulman A."/>
            <person name="Langridge P."/>
            <person name="Platzer M."/>
            <person name="Fincher G.B."/>
            <person name="Muehlbauer G.J."/>
            <person name="Sato K."/>
            <person name="Close T.J."/>
            <person name="Wise R.P."/>
            <person name="Stein N."/>
        </authorList>
    </citation>
    <scope>NUCLEOTIDE SEQUENCE [LARGE SCALE GENOMIC DNA]</scope>
    <source>
        <strain evidence="3">cv. Morex</strain>
    </source>
</reference>
<proteinExistence type="predicted"/>
<accession>A0A8I6XDL2</accession>
<name>A0A8I6XDL2_HORVV</name>
<evidence type="ECO:0000256" key="1">
    <source>
        <dbReference type="SAM" id="MobiDB-lite"/>
    </source>
</evidence>
<dbReference type="AlphaFoldDB" id="A0A8I6XDL2"/>
<keyword evidence="3" id="KW-1185">Reference proteome</keyword>
<protein>
    <submittedName>
        <fullName evidence="2">Uncharacterized protein</fullName>
    </submittedName>
</protein>
<evidence type="ECO:0000313" key="2">
    <source>
        <dbReference type="EnsemblPlants" id="HORVU.MOREX.r3.4HG0391420.1.CDS1"/>
    </source>
</evidence>
<dbReference type="Proteomes" id="UP000011116">
    <property type="component" value="Chromosome 4H"/>
</dbReference>
<sequence>MTDRRPNTSPLKQNSSPPPYSIPHRRRLSPTLTFFESLALLCSVNPVLPSIAGLRSCAGAGTL</sequence>
<dbReference type="Gramene" id="HORVU.MOREX.r3.4HG0391420.1">
    <property type="protein sequence ID" value="HORVU.MOREX.r3.4HG0391420.1.CDS1"/>
    <property type="gene ID" value="HORVU.MOREX.r3.4HG0391420"/>
</dbReference>
<reference evidence="2" key="2">
    <citation type="submission" date="2020-10" db="EMBL/GenBank/DDBJ databases">
        <authorList>
            <person name="Scholz U."/>
            <person name="Mascher M."/>
            <person name="Fiebig A."/>
        </authorList>
    </citation>
    <scope>NUCLEOTIDE SEQUENCE [LARGE SCALE GENOMIC DNA]</scope>
    <source>
        <strain evidence="2">cv. Morex</strain>
    </source>
</reference>
<evidence type="ECO:0000313" key="3">
    <source>
        <dbReference type="Proteomes" id="UP000011116"/>
    </source>
</evidence>